<evidence type="ECO:0000256" key="1">
    <source>
        <dbReference type="SAM" id="MobiDB-lite"/>
    </source>
</evidence>
<proteinExistence type="predicted"/>
<accession>A0A8H3I110</accession>
<name>A0A8H3I110_9LECA</name>
<evidence type="ECO:0000313" key="2">
    <source>
        <dbReference type="EMBL" id="CAF9903055.1"/>
    </source>
</evidence>
<dbReference type="EMBL" id="CAJPDQ010000001">
    <property type="protein sequence ID" value="CAF9903055.1"/>
    <property type="molecule type" value="Genomic_DNA"/>
</dbReference>
<dbReference type="AlphaFoldDB" id="A0A8H3I110"/>
<dbReference type="OrthoDB" id="5299893at2759"/>
<feature type="region of interest" description="Disordered" evidence="1">
    <location>
        <begin position="1"/>
        <end position="52"/>
    </location>
</feature>
<comment type="caution">
    <text evidence="2">The sequence shown here is derived from an EMBL/GenBank/DDBJ whole genome shotgun (WGS) entry which is preliminary data.</text>
</comment>
<gene>
    <name evidence="2" type="ORF">GOMPHAMPRED_000077</name>
</gene>
<sequence length="137" mass="14659">MGAVSSCFGRRRSSESSSDDETRRLLHTPYQGGYGGTSIPGGERSNSEAARREREALDGIYHSMSDGIFDVFTAQPQTTSPMSPAVPKTLADVLNDDEDLASEEMRLRTIKKGRSGPVFSSVNKTKSGMGAVQAVIG</sequence>
<protein>
    <submittedName>
        <fullName evidence="2">Uncharacterized protein</fullName>
    </submittedName>
</protein>
<organism evidence="2 3">
    <name type="scientific">Gomphillus americanus</name>
    <dbReference type="NCBI Taxonomy" id="1940652"/>
    <lineage>
        <taxon>Eukaryota</taxon>
        <taxon>Fungi</taxon>
        <taxon>Dikarya</taxon>
        <taxon>Ascomycota</taxon>
        <taxon>Pezizomycotina</taxon>
        <taxon>Lecanoromycetes</taxon>
        <taxon>OSLEUM clade</taxon>
        <taxon>Ostropomycetidae</taxon>
        <taxon>Ostropales</taxon>
        <taxon>Graphidaceae</taxon>
        <taxon>Gomphilloideae</taxon>
        <taxon>Gomphillus</taxon>
    </lineage>
</organism>
<reference evidence="2" key="1">
    <citation type="submission" date="2021-03" db="EMBL/GenBank/DDBJ databases">
        <authorList>
            <person name="Tagirdzhanova G."/>
        </authorList>
    </citation>
    <scope>NUCLEOTIDE SEQUENCE</scope>
</reference>
<evidence type="ECO:0000313" key="3">
    <source>
        <dbReference type="Proteomes" id="UP000664169"/>
    </source>
</evidence>
<keyword evidence="3" id="KW-1185">Reference proteome</keyword>
<dbReference type="Proteomes" id="UP000664169">
    <property type="component" value="Unassembled WGS sequence"/>
</dbReference>